<keyword evidence="5" id="KW-0547">Nucleotide-binding</keyword>
<dbReference type="GO" id="GO:0016301">
    <property type="term" value="F:kinase activity"/>
    <property type="evidence" value="ECO:0007669"/>
    <property type="project" value="UniProtKB-KW"/>
</dbReference>
<keyword evidence="6 11" id="KW-0418">Kinase</keyword>
<evidence type="ECO:0000256" key="5">
    <source>
        <dbReference type="ARBA" id="ARBA00022741"/>
    </source>
</evidence>
<feature type="transmembrane region" description="Helical" evidence="9">
    <location>
        <begin position="59"/>
        <end position="77"/>
    </location>
</feature>
<feature type="transmembrane region" description="Helical" evidence="9">
    <location>
        <begin position="174"/>
        <end position="193"/>
    </location>
</feature>
<keyword evidence="8" id="KW-0902">Two-component regulatory system</keyword>
<evidence type="ECO:0000256" key="2">
    <source>
        <dbReference type="ARBA" id="ARBA00012438"/>
    </source>
</evidence>
<evidence type="ECO:0000256" key="3">
    <source>
        <dbReference type="ARBA" id="ARBA00022553"/>
    </source>
</evidence>
<evidence type="ECO:0000313" key="11">
    <source>
        <dbReference type="EMBL" id="MFC1400126.1"/>
    </source>
</evidence>
<keyword evidence="4" id="KW-0808">Transferase</keyword>
<keyword evidence="9" id="KW-1133">Transmembrane helix</keyword>
<gene>
    <name evidence="11" type="ORF">ACEZDJ_02350</name>
</gene>
<dbReference type="Proteomes" id="UP001592528">
    <property type="component" value="Unassembled WGS sequence"/>
</dbReference>
<evidence type="ECO:0000256" key="9">
    <source>
        <dbReference type="SAM" id="Phobius"/>
    </source>
</evidence>
<dbReference type="InterPro" id="IPR011712">
    <property type="entry name" value="Sig_transdc_His_kin_sub3_dim/P"/>
</dbReference>
<dbReference type="Gene3D" id="1.20.5.1930">
    <property type="match status" value="1"/>
</dbReference>
<sequence length="429" mass="46011">MATTTPGASRMIPLPTRRTLLRVLGGPVLLWGWRETGFVAAGVPLALLTGGVVALLPKLPAVAVLLVLFLLGLRPLLTRLQRSRFRSLLGLDIPEIPGPDRPLHGWRRLRVLRAESTWRQLAYHLLAGPLVAALAVLVLAGWTVGLVLSTVYAWWMLVPSDSLIATQSDKGNLWMTVTGALFLWAMPWAALLVRQLDTRAAAALLGPNRARELQRRVESLAESRSEVVDAADAERRRIERDLHDGAQQRLVSMAMNLGLARRMLKGLPADVQAPRAMEVIEEAHREAQAAIVELRDLVRGLHPVVLEDRGLDAALSGIAARAPLPVRLTVGLQQRASPAVEAVAYFVVSEALANTAKHARASRAEVSVRQSGSRIVITVLDDGIGGADPAKGTGLSGLRQRAASVDGTLAVSSPPGGPTTLTVELPCVL</sequence>
<dbReference type="Pfam" id="PF07730">
    <property type="entry name" value="HisKA_3"/>
    <property type="match status" value="1"/>
</dbReference>
<organism evidence="11 12">
    <name type="scientific">Streptacidiphilus cavernicola</name>
    <dbReference type="NCBI Taxonomy" id="3342716"/>
    <lineage>
        <taxon>Bacteria</taxon>
        <taxon>Bacillati</taxon>
        <taxon>Actinomycetota</taxon>
        <taxon>Actinomycetes</taxon>
        <taxon>Kitasatosporales</taxon>
        <taxon>Streptomycetaceae</taxon>
        <taxon>Streptacidiphilus</taxon>
    </lineage>
</organism>
<keyword evidence="7" id="KW-0067">ATP-binding</keyword>
<dbReference type="EC" id="2.7.13.3" evidence="2"/>
<feature type="transmembrane region" description="Helical" evidence="9">
    <location>
        <begin position="20"/>
        <end position="47"/>
    </location>
</feature>
<dbReference type="SMART" id="SM00387">
    <property type="entry name" value="HATPase_c"/>
    <property type="match status" value="1"/>
</dbReference>
<feature type="transmembrane region" description="Helical" evidence="9">
    <location>
        <begin position="121"/>
        <end position="154"/>
    </location>
</feature>
<reference evidence="11 12" key="1">
    <citation type="submission" date="2024-09" db="EMBL/GenBank/DDBJ databases">
        <authorList>
            <person name="Lee S.D."/>
        </authorList>
    </citation>
    <scope>NUCLEOTIDE SEQUENCE [LARGE SCALE GENOMIC DNA]</scope>
    <source>
        <strain evidence="11 12">N1-5</strain>
    </source>
</reference>
<keyword evidence="9" id="KW-0472">Membrane</keyword>
<evidence type="ECO:0000256" key="4">
    <source>
        <dbReference type="ARBA" id="ARBA00022679"/>
    </source>
</evidence>
<dbReference type="PANTHER" id="PTHR24421:SF10">
    <property type="entry name" value="NITRATE_NITRITE SENSOR PROTEIN NARQ"/>
    <property type="match status" value="1"/>
</dbReference>
<evidence type="ECO:0000256" key="7">
    <source>
        <dbReference type="ARBA" id="ARBA00022840"/>
    </source>
</evidence>
<keyword evidence="12" id="KW-1185">Reference proteome</keyword>
<dbReference type="InterPro" id="IPR050482">
    <property type="entry name" value="Sensor_HK_TwoCompSys"/>
</dbReference>
<dbReference type="Pfam" id="PF13796">
    <property type="entry name" value="Sensor"/>
    <property type="match status" value="1"/>
</dbReference>
<evidence type="ECO:0000259" key="10">
    <source>
        <dbReference type="SMART" id="SM00387"/>
    </source>
</evidence>
<comment type="catalytic activity">
    <reaction evidence="1">
        <text>ATP + protein L-histidine = ADP + protein N-phospho-L-histidine.</text>
        <dbReference type="EC" id="2.7.13.3"/>
    </reaction>
</comment>
<dbReference type="PANTHER" id="PTHR24421">
    <property type="entry name" value="NITRATE/NITRITE SENSOR PROTEIN NARX-RELATED"/>
    <property type="match status" value="1"/>
</dbReference>
<dbReference type="Pfam" id="PF02518">
    <property type="entry name" value="HATPase_c"/>
    <property type="match status" value="1"/>
</dbReference>
<dbReference type="CDD" id="cd16917">
    <property type="entry name" value="HATPase_UhpB-NarQ-NarX-like"/>
    <property type="match status" value="1"/>
</dbReference>
<evidence type="ECO:0000313" key="12">
    <source>
        <dbReference type="Proteomes" id="UP001592528"/>
    </source>
</evidence>
<keyword evidence="3" id="KW-0597">Phosphoprotein</keyword>
<evidence type="ECO:0000256" key="6">
    <source>
        <dbReference type="ARBA" id="ARBA00022777"/>
    </source>
</evidence>
<evidence type="ECO:0000256" key="8">
    <source>
        <dbReference type="ARBA" id="ARBA00023012"/>
    </source>
</evidence>
<comment type="caution">
    <text evidence="11">The sequence shown here is derived from an EMBL/GenBank/DDBJ whole genome shotgun (WGS) entry which is preliminary data.</text>
</comment>
<dbReference type="InterPro" id="IPR025828">
    <property type="entry name" value="Put_sensor_dom"/>
</dbReference>
<accession>A0ABV6UFB9</accession>
<dbReference type="InterPro" id="IPR036890">
    <property type="entry name" value="HATPase_C_sf"/>
</dbReference>
<dbReference type="RefSeq" id="WP_232242045.1">
    <property type="nucleotide sequence ID" value="NZ_JBHEZZ010000001.1"/>
</dbReference>
<evidence type="ECO:0000256" key="1">
    <source>
        <dbReference type="ARBA" id="ARBA00000085"/>
    </source>
</evidence>
<protein>
    <recommendedName>
        <fullName evidence="2">histidine kinase</fullName>
        <ecNumber evidence="2">2.7.13.3</ecNumber>
    </recommendedName>
</protein>
<keyword evidence="9" id="KW-0812">Transmembrane</keyword>
<name>A0ABV6UFB9_9ACTN</name>
<proteinExistence type="predicted"/>
<dbReference type="EMBL" id="JBHEZZ010000001">
    <property type="protein sequence ID" value="MFC1400126.1"/>
    <property type="molecule type" value="Genomic_DNA"/>
</dbReference>
<dbReference type="Gene3D" id="3.30.565.10">
    <property type="entry name" value="Histidine kinase-like ATPase, C-terminal domain"/>
    <property type="match status" value="1"/>
</dbReference>
<feature type="domain" description="Histidine kinase/HSP90-like ATPase" evidence="10">
    <location>
        <begin position="339"/>
        <end position="429"/>
    </location>
</feature>
<dbReference type="InterPro" id="IPR003594">
    <property type="entry name" value="HATPase_dom"/>
</dbReference>
<dbReference type="SUPFAM" id="SSF55874">
    <property type="entry name" value="ATPase domain of HSP90 chaperone/DNA topoisomerase II/histidine kinase"/>
    <property type="match status" value="1"/>
</dbReference>